<sequence length="90" mass="9784">MWYYIENKSQLPNIVGNYLMSATSSQHLGGLVGVKRPGVQVTSKVLEDAKELVKGMTDTAAGASFVEQLLSLGVKVQISYFEAEPRACAY</sequence>
<dbReference type="EMBL" id="JAPEUX010000004">
    <property type="protein sequence ID" value="KAJ4354617.1"/>
    <property type="molecule type" value="Genomic_DNA"/>
</dbReference>
<reference evidence="1" key="1">
    <citation type="submission" date="2022-10" db="EMBL/GenBank/DDBJ databases">
        <title>Tapping the CABI collections for fungal endophytes: first genome assemblies for Collariella, Neodidymelliopsis, Ascochyta clinopodiicola, Didymella pomorum, Didymosphaeria variabile, Neocosmospora piperis and Neocucurbitaria cava.</title>
        <authorList>
            <person name="Hill R."/>
        </authorList>
    </citation>
    <scope>NUCLEOTIDE SEQUENCE</scope>
    <source>
        <strain evidence="1">IMI 356815</strain>
    </source>
</reference>
<keyword evidence="2" id="KW-1185">Reference proteome</keyword>
<dbReference type="GeneID" id="80909884"/>
<dbReference type="RefSeq" id="XP_056072391.1">
    <property type="nucleotide sequence ID" value="XM_056215124.1"/>
</dbReference>
<gene>
    <name evidence="1" type="ORF">N0V89_006354</name>
</gene>
<protein>
    <submittedName>
        <fullName evidence="1">Uncharacterized protein</fullName>
    </submittedName>
</protein>
<proteinExistence type="predicted"/>
<evidence type="ECO:0000313" key="1">
    <source>
        <dbReference type="EMBL" id="KAJ4354617.1"/>
    </source>
</evidence>
<dbReference type="Proteomes" id="UP001140513">
    <property type="component" value="Unassembled WGS sequence"/>
</dbReference>
<dbReference type="OrthoDB" id="5238236at2759"/>
<dbReference type="AlphaFoldDB" id="A0A9W8XQ81"/>
<name>A0A9W8XQ81_9PLEO</name>
<accession>A0A9W8XQ81</accession>
<organism evidence="1 2">
    <name type="scientific">Didymosphaeria variabile</name>
    <dbReference type="NCBI Taxonomy" id="1932322"/>
    <lineage>
        <taxon>Eukaryota</taxon>
        <taxon>Fungi</taxon>
        <taxon>Dikarya</taxon>
        <taxon>Ascomycota</taxon>
        <taxon>Pezizomycotina</taxon>
        <taxon>Dothideomycetes</taxon>
        <taxon>Pleosporomycetidae</taxon>
        <taxon>Pleosporales</taxon>
        <taxon>Massarineae</taxon>
        <taxon>Didymosphaeriaceae</taxon>
        <taxon>Didymosphaeria</taxon>
    </lineage>
</organism>
<comment type="caution">
    <text evidence="1">The sequence shown here is derived from an EMBL/GenBank/DDBJ whole genome shotgun (WGS) entry which is preliminary data.</text>
</comment>
<evidence type="ECO:0000313" key="2">
    <source>
        <dbReference type="Proteomes" id="UP001140513"/>
    </source>
</evidence>